<dbReference type="PANTHER" id="PTHR34978">
    <property type="entry name" value="POSSIBLE SENSOR-TRANSDUCER PROTEIN BLAR"/>
    <property type="match status" value="1"/>
</dbReference>
<proteinExistence type="inferred from homology"/>
<dbReference type="AlphaFoldDB" id="A0A4Q7L3N3"/>
<evidence type="ECO:0000256" key="7">
    <source>
        <dbReference type="SAM" id="Phobius"/>
    </source>
</evidence>
<keyword evidence="2" id="KW-0479">Metal-binding</keyword>
<dbReference type="OrthoDB" id="9785340at2"/>
<gene>
    <name evidence="9" type="ORF">EV193_10193</name>
</gene>
<dbReference type="EMBL" id="SGWQ01000001">
    <property type="protein sequence ID" value="RZS44218.1"/>
    <property type="molecule type" value="Genomic_DNA"/>
</dbReference>
<reference evidence="9 10" key="1">
    <citation type="submission" date="2019-02" db="EMBL/GenBank/DDBJ databases">
        <title>Genomic Encyclopedia of Type Strains, Phase IV (KMG-IV): sequencing the most valuable type-strain genomes for metagenomic binning, comparative biology and taxonomic classification.</title>
        <authorList>
            <person name="Goeker M."/>
        </authorList>
    </citation>
    <scope>NUCLEOTIDE SEQUENCE [LARGE SCALE GENOMIC DNA]</scope>
    <source>
        <strain evidence="9 10">DSM 101727</strain>
    </source>
</reference>
<sequence>MSAVLHLLLAVVLCLVAIPMLARAAWPARSPRTAVLLWQAIAVTLPLSVAGSLIAYGTAPHAGSRVDLLVAIAGDLASATPTRTVDAWHLLAVLGGTAIVVALPLAALLTWIPLARVRRRHRDLLDLVTSTDPAAPGAAILDHPVPVVYCVPGRRSRVVISTGALRQLDTHQVRAVLAHERAHATGRHHLVLLQFASLRRLLGTAGAQVGALLEMCADDHASRVAPRTALATALVQLSAPAPRGALGVGEHAVRERVTRLADPTAPVPLTARLLGLLTGITLIATPVSFAAYELSAWL</sequence>
<evidence type="ECO:0000256" key="4">
    <source>
        <dbReference type="ARBA" id="ARBA00022833"/>
    </source>
</evidence>
<dbReference type="InterPro" id="IPR052173">
    <property type="entry name" value="Beta-lactam_resp_regulator"/>
</dbReference>
<dbReference type="Gene3D" id="3.30.2010.10">
    <property type="entry name" value="Metalloproteases ('zincins'), catalytic domain"/>
    <property type="match status" value="1"/>
</dbReference>
<evidence type="ECO:0000256" key="1">
    <source>
        <dbReference type="ARBA" id="ARBA00022670"/>
    </source>
</evidence>
<comment type="cofactor">
    <cofactor evidence="6">
        <name>Zn(2+)</name>
        <dbReference type="ChEBI" id="CHEBI:29105"/>
    </cofactor>
    <text evidence="6">Binds 1 zinc ion per subunit.</text>
</comment>
<accession>A0A4Q7L3N3</accession>
<comment type="similarity">
    <text evidence="6">Belongs to the peptidase M48 family.</text>
</comment>
<keyword evidence="1 6" id="KW-0645">Protease</keyword>
<feature type="transmembrane region" description="Helical" evidence="7">
    <location>
        <begin position="91"/>
        <end position="112"/>
    </location>
</feature>
<evidence type="ECO:0000256" key="6">
    <source>
        <dbReference type="RuleBase" id="RU003983"/>
    </source>
</evidence>
<feature type="transmembrane region" description="Helical" evidence="7">
    <location>
        <begin position="34"/>
        <end position="56"/>
    </location>
</feature>
<evidence type="ECO:0000313" key="9">
    <source>
        <dbReference type="EMBL" id="RZS44218.1"/>
    </source>
</evidence>
<evidence type="ECO:0000256" key="3">
    <source>
        <dbReference type="ARBA" id="ARBA00022801"/>
    </source>
</evidence>
<keyword evidence="3 6" id="KW-0378">Hydrolase</keyword>
<evidence type="ECO:0000313" key="10">
    <source>
        <dbReference type="Proteomes" id="UP000294257"/>
    </source>
</evidence>
<keyword evidence="7" id="KW-0812">Transmembrane</keyword>
<feature type="domain" description="Peptidase M48" evidence="8">
    <location>
        <begin position="118"/>
        <end position="219"/>
    </location>
</feature>
<evidence type="ECO:0000259" key="8">
    <source>
        <dbReference type="Pfam" id="PF01435"/>
    </source>
</evidence>
<dbReference type="RefSeq" id="WP_130341931.1">
    <property type="nucleotide sequence ID" value="NZ_SGWQ01000001.1"/>
</dbReference>
<dbReference type="GO" id="GO:0006508">
    <property type="term" value="P:proteolysis"/>
    <property type="evidence" value="ECO:0007669"/>
    <property type="project" value="UniProtKB-KW"/>
</dbReference>
<evidence type="ECO:0000256" key="2">
    <source>
        <dbReference type="ARBA" id="ARBA00022723"/>
    </source>
</evidence>
<comment type="caution">
    <text evidence="9">The sequence shown here is derived from an EMBL/GenBank/DDBJ whole genome shotgun (WGS) entry which is preliminary data.</text>
</comment>
<keyword evidence="4 6" id="KW-0862">Zinc</keyword>
<keyword evidence="7" id="KW-1133">Transmembrane helix</keyword>
<organism evidence="9 10">
    <name type="scientific">Herbihabitans rhizosphaerae</name>
    <dbReference type="NCBI Taxonomy" id="1872711"/>
    <lineage>
        <taxon>Bacteria</taxon>
        <taxon>Bacillati</taxon>
        <taxon>Actinomycetota</taxon>
        <taxon>Actinomycetes</taxon>
        <taxon>Pseudonocardiales</taxon>
        <taxon>Pseudonocardiaceae</taxon>
        <taxon>Herbihabitans</taxon>
    </lineage>
</organism>
<feature type="transmembrane region" description="Helical" evidence="7">
    <location>
        <begin position="273"/>
        <end position="292"/>
    </location>
</feature>
<dbReference type="GO" id="GO:0046872">
    <property type="term" value="F:metal ion binding"/>
    <property type="evidence" value="ECO:0007669"/>
    <property type="project" value="UniProtKB-KW"/>
</dbReference>
<dbReference type="Pfam" id="PF01435">
    <property type="entry name" value="Peptidase_M48"/>
    <property type="match status" value="1"/>
</dbReference>
<dbReference type="Proteomes" id="UP000294257">
    <property type="component" value="Unassembled WGS sequence"/>
</dbReference>
<dbReference type="GO" id="GO:0004222">
    <property type="term" value="F:metalloendopeptidase activity"/>
    <property type="evidence" value="ECO:0007669"/>
    <property type="project" value="InterPro"/>
</dbReference>
<name>A0A4Q7L3N3_9PSEU</name>
<dbReference type="InterPro" id="IPR001915">
    <property type="entry name" value="Peptidase_M48"/>
</dbReference>
<keyword evidence="10" id="KW-1185">Reference proteome</keyword>
<dbReference type="PANTHER" id="PTHR34978:SF3">
    <property type="entry name" value="SLR0241 PROTEIN"/>
    <property type="match status" value="1"/>
</dbReference>
<keyword evidence="5 6" id="KW-0482">Metalloprotease</keyword>
<dbReference type="CDD" id="cd07326">
    <property type="entry name" value="M56_BlaR1_MecR1_like"/>
    <property type="match status" value="1"/>
</dbReference>
<keyword evidence="7" id="KW-0472">Membrane</keyword>
<protein>
    <submittedName>
        <fullName evidence="9">Zn-dependent protease with chaperone function</fullName>
    </submittedName>
</protein>
<evidence type="ECO:0000256" key="5">
    <source>
        <dbReference type="ARBA" id="ARBA00023049"/>
    </source>
</evidence>